<sequence length="78" mass="7819">MPPKRETVPGSLCSDAHLIHGAWQGAWAWDTGTTGADIIAQIVRSAAAINGSVALVGHSGGGMGVTGALGVLGDFIQH</sequence>
<accession>A0A1Y5RQC7</accession>
<proteinExistence type="predicted"/>
<evidence type="ECO:0000313" key="2">
    <source>
        <dbReference type="Proteomes" id="UP000193862"/>
    </source>
</evidence>
<protein>
    <recommendedName>
        <fullName evidence="3">Alpha/beta hydrolase family protein</fullName>
    </recommendedName>
</protein>
<evidence type="ECO:0000313" key="1">
    <source>
        <dbReference type="EMBL" id="SLN20004.1"/>
    </source>
</evidence>
<dbReference type="Proteomes" id="UP000193862">
    <property type="component" value="Unassembled WGS sequence"/>
</dbReference>
<reference evidence="1 2" key="1">
    <citation type="submission" date="2017-03" db="EMBL/GenBank/DDBJ databases">
        <authorList>
            <person name="Afonso C.L."/>
            <person name="Miller P.J."/>
            <person name="Scott M.A."/>
            <person name="Spackman E."/>
            <person name="Goraichik I."/>
            <person name="Dimitrov K.M."/>
            <person name="Suarez D.L."/>
            <person name="Swayne D.E."/>
        </authorList>
    </citation>
    <scope>NUCLEOTIDE SEQUENCE [LARGE SCALE GENOMIC DNA]</scope>
    <source>
        <strain evidence="1 2">CECT 8620</strain>
    </source>
</reference>
<gene>
    <name evidence="1" type="ORF">AQS8620_00496</name>
</gene>
<evidence type="ECO:0008006" key="3">
    <source>
        <dbReference type="Google" id="ProtNLM"/>
    </source>
</evidence>
<dbReference type="AlphaFoldDB" id="A0A1Y5RQC7"/>
<keyword evidence="2" id="KW-1185">Reference proteome</keyword>
<dbReference type="EMBL" id="FWFS01000001">
    <property type="protein sequence ID" value="SLN20004.1"/>
    <property type="molecule type" value="Genomic_DNA"/>
</dbReference>
<organism evidence="1 2">
    <name type="scientific">Aquimixticola soesokkakensis</name>
    <dbReference type="NCBI Taxonomy" id="1519096"/>
    <lineage>
        <taxon>Bacteria</taxon>
        <taxon>Pseudomonadati</taxon>
        <taxon>Pseudomonadota</taxon>
        <taxon>Alphaproteobacteria</taxon>
        <taxon>Rhodobacterales</taxon>
        <taxon>Paracoccaceae</taxon>
        <taxon>Aquimixticola</taxon>
    </lineage>
</organism>
<name>A0A1Y5RQC7_9RHOB</name>